<dbReference type="InterPro" id="IPR001828">
    <property type="entry name" value="ANF_lig-bd_rcpt"/>
</dbReference>
<keyword evidence="8 13" id="KW-0472">Membrane</keyword>
<dbReference type="Proteomes" id="UP000187203">
    <property type="component" value="Unassembled WGS sequence"/>
</dbReference>
<feature type="chain" id="PRO_5012797138" evidence="14">
    <location>
        <begin position="26"/>
        <end position="1122"/>
    </location>
</feature>
<dbReference type="GO" id="GO:0016020">
    <property type="term" value="C:membrane"/>
    <property type="evidence" value="ECO:0007669"/>
    <property type="project" value="UniProtKB-SubCell"/>
</dbReference>
<evidence type="ECO:0000256" key="13">
    <source>
        <dbReference type="SAM" id="Phobius"/>
    </source>
</evidence>
<dbReference type="InterPro" id="IPR044440">
    <property type="entry name" value="GABAb_receptor_plant_PBP1"/>
</dbReference>
<keyword evidence="5 14" id="KW-0732">Signal</keyword>
<dbReference type="AlphaFoldDB" id="A0A1R3GLZ8"/>
<dbReference type="SUPFAM" id="SSF53850">
    <property type="entry name" value="Periplasmic binding protein-like II"/>
    <property type="match status" value="1"/>
</dbReference>
<dbReference type="EMBL" id="AWUE01022241">
    <property type="protein sequence ID" value="OMO59101.1"/>
    <property type="molecule type" value="Genomic_DNA"/>
</dbReference>
<evidence type="ECO:0000259" key="15">
    <source>
        <dbReference type="SMART" id="SM00062"/>
    </source>
</evidence>
<dbReference type="Gene3D" id="3.40.50.2300">
    <property type="match status" value="2"/>
</dbReference>
<keyword evidence="4 13" id="KW-0812">Transmembrane</keyword>
<evidence type="ECO:0000313" key="18">
    <source>
        <dbReference type="Proteomes" id="UP000187203"/>
    </source>
</evidence>
<dbReference type="Gene3D" id="3.40.190.10">
    <property type="entry name" value="Periplasmic binding protein-like II"/>
    <property type="match status" value="2"/>
</dbReference>
<dbReference type="SUPFAM" id="SSF55060">
    <property type="entry name" value="GHMP Kinase, C-terminal domain"/>
    <property type="match status" value="1"/>
</dbReference>
<keyword evidence="18" id="KW-1185">Reference proteome</keyword>
<evidence type="ECO:0000256" key="3">
    <source>
        <dbReference type="ARBA" id="ARBA00022448"/>
    </source>
</evidence>
<dbReference type="FunFam" id="1.10.287.70:FF:000037">
    <property type="entry name" value="Glutamate receptor"/>
    <property type="match status" value="1"/>
</dbReference>
<dbReference type="GO" id="GO:0007165">
    <property type="term" value="P:signal transduction"/>
    <property type="evidence" value="ECO:0007669"/>
    <property type="project" value="UniProtKB-ARBA"/>
</dbReference>
<dbReference type="Pfam" id="PF00060">
    <property type="entry name" value="Lig_chan"/>
    <property type="match status" value="1"/>
</dbReference>
<dbReference type="FunFam" id="3.40.190.10:FF:000054">
    <property type="entry name" value="Glutamate receptor"/>
    <property type="match status" value="1"/>
</dbReference>
<feature type="domain" description="Ionotropic glutamate receptor C-terminal" evidence="16">
    <location>
        <begin position="471"/>
        <end position="811"/>
    </location>
</feature>
<feature type="transmembrane region" description="Helical" evidence="13">
    <location>
        <begin position="595"/>
        <end position="613"/>
    </location>
</feature>
<dbReference type="GO" id="GO:1901701">
    <property type="term" value="P:cellular response to oxygen-containing compound"/>
    <property type="evidence" value="ECO:0007669"/>
    <property type="project" value="UniProtKB-ARBA"/>
</dbReference>
<dbReference type="SMART" id="SM00079">
    <property type="entry name" value="PBPe"/>
    <property type="match status" value="1"/>
</dbReference>
<keyword evidence="12" id="KW-0407">Ion channel</keyword>
<dbReference type="CDD" id="cd19990">
    <property type="entry name" value="PBP1_GABAb_receptor_plant"/>
    <property type="match status" value="1"/>
</dbReference>
<dbReference type="GO" id="GO:0009611">
    <property type="term" value="P:response to wounding"/>
    <property type="evidence" value="ECO:0007669"/>
    <property type="project" value="UniProtKB-ARBA"/>
</dbReference>
<evidence type="ECO:0000256" key="4">
    <source>
        <dbReference type="ARBA" id="ARBA00022692"/>
    </source>
</evidence>
<evidence type="ECO:0000256" key="1">
    <source>
        <dbReference type="ARBA" id="ARBA00004141"/>
    </source>
</evidence>
<accession>A0A1R3GLZ8</accession>
<dbReference type="InterPro" id="IPR014721">
    <property type="entry name" value="Ribsml_uS5_D2-typ_fold_subgr"/>
</dbReference>
<dbReference type="InterPro" id="IPR013750">
    <property type="entry name" value="GHMP_kinase_C_dom"/>
</dbReference>
<evidence type="ECO:0000256" key="2">
    <source>
        <dbReference type="ARBA" id="ARBA00008685"/>
    </source>
</evidence>
<keyword evidence="7" id="KW-0406">Ion transport</keyword>
<evidence type="ECO:0000256" key="5">
    <source>
        <dbReference type="ARBA" id="ARBA00022729"/>
    </source>
</evidence>
<dbReference type="Gene3D" id="3.30.70.890">
    <property type="entry name" value="GHMP kinase, C-terminal domain"/>
    <property type="match status" value="1"/>
</dbReference>
<evidence type="ECO:0000256" key="8">
    <source>
        <dbReference type="ARBA" id="ARBA00023136"/>
    </source>
</evidence>
<reference evidence="18" key="1">
    <citation type="submission" date="2013-09" db="EMBL/GenBank/DDBJ databases">
        <title>Corchorus olitorius genome sequencing.</title>
        <authorList>
            <person name="Alam M."/>
            <person name="Haque M.S."/>
            <person name="Islam M.S."/>
            <person name="Emdad E.M."/>
            <person name="Islam M.M."/>
            <person name="Ahmed B."/>
            <person name="Halim A."/>
            <person name="Hossen Q.M.M."/>
            <person name="Hossain M.Z."/>
            <person name="Ahmed R."/>
            <person name="Khan M.M."/>
            <person name="Islam R."/>
            <person name="Rashid M.M."/>
            <person name="Khan S.A."/>
            <person name="Rahman M.S."/>
            <person name="Alam M."/>
            <person name="Yahiya A.S."/>
            <person name="Khan M.S."/>
            <person name="Azam M.S."/>
            <person name="Haque T."/>
            <person name="Lashkar M.Z.H."/>
            <person name="Akhand A.I."/>
            <person name="Morshed G."/>
            <person name="Roy S."/>
            <person name="Uddin K.S."/>
            <person name="Rabeya T."/>
            <person name="Hossain A.S."/>
            <person name="Chowdhury A."/>
            <person name="Snigdha A.R."/>
            <person name="Mortoza M.S."/>
            <person name="Matin S.A."/>
            <person name="Hoque S.M.E."/>
            <person name="Islam M.K."/>
            <person name="Roy D.K."/>
            <person name="Haider R."/>
            <person name="Moosa M.M."/>
            <person name="Elias S.M."/>
            <person name="Hasan A.M."/>
            <person name="Jahan S."/>
            <person name="Shafiuddin M."/>
            <person name="Mahmood N."/>
            <person name="Shommy N.S."/>
        </authorList>
    </citation>
    <scope>NUCLEOTIDE SEQUENCE [LARGE SCALE GENOMIC DNA]</scope>
    <source>
        <strain evidence="18">cv. O-4</strain>
    </source>
</reference>
<dbReference type="Pfam" id="PF08544">
    <property type="entry name" value="GHMP_kinases_C"/>
    <property type="match status" value="1"/>
</dbReference>
<dbReference type="InterPro" id="IPR015683">
    <property type="entry name" value="Ionotropic_Glu_rcpt"/>
</dbReference>
<dbReference type="FunFam" id="3.40.190.10:FF:000175">
    <property type="entry name" value="Glutamate receptor"/>
    <property type="match status" value="1"/>
</dbReference>
<dbReference type="Gene3D" id="1.10.287.70">
    <property type="match status" value="1"/>
</dbReference>
<keyword evidence="9 17" id="KW-0675">Receptor</keyword>
<evidence type="ECO:0000256" key="6">
    <source>
        <dbReference type="ARBA" id="ARBA00022989"/>
    </source>
</evidence>
<dbReference type="Gene3D" id="3.30.230.10">
    <property type="match status" value="1"/>
</dbReference>
<dbReference type="CDD" id="cd13686">
    <property type="entry name" value="GluR_Plant"/>
    <property type="match status" value="1"/>
</dbReference>
<comment type="similarity">
    <text evidence="2">Belongs to the glutamate-gated ion channel (TC 1.A.10.1) family.</text>
</comment>
<dbReference type="InterPro" id="IPR036554">
    <property type="entry name" value="GHMP_kinase_C_sf"/>
</dbReference>
<dbReference type="Pfam" id="PF01094">
    <property type="entry name" value="ANF_receptor"/>
    <property type="match status" value="1"/>
</dbReference>
<dbReference type="InterPro" id="IPR001320">
    <property type="entry name" value="Iontro_rcpt_C"/>
</dbReference>
<evidence type="ECO:0000256" key="14">
    <source>
        <dbReference type="SAM" id="SignalP"/>
    </source>
</evidence>
<protein>
    <submittedName>
        <fullName evidence="17">Ionotropic glutamate receptor</fullName>
    </submittedName>
</protein>
<dbReference type="FunFam" id="3.40.50.2300:FF:000081">
    <property type="entry name" value="Glutamate receptor"/>
    <property type="match status" value="1"/>
</dbReference>
<gene>
    <name evidence="17" type="ORF">COLO4_34312</name>
</gene>
<dbReference type="GO" id="GO:0015276">
    <property type="term" value="F:ligand-gated monoatomic ion channel activity"/>
    <property type="evidence" value="ECO:0007669"/>
    <property type="project" value="InterPro"/>
</dbReference>
<proteinExistence type="inferred from homology"/>
<evidence type="ECO:0000256" key="11">
    <source>
        <dbReference type="ARBA" id="ARBA00023286"/>
    </source>
</evidence>
<dbReference type="InterPro" id="IPR001638">
    <property type="entry name" value="Solute-binding_3/MltF_N"/>
</dbReference>
<dbReference type="SUPFAM" id="SSF54211">
    <property type="entry name" value="Ribosomal protein S5 domain 2-like"/>
    <property type="match status" value="1"/>
</dbReference>
<keyword evidence="3" id="KW-0813">Transport</keyword>
<feature type="transmembrane region" description="Helical" evidence="13">
    <location>
        <begin position="652"/>
        <end position="671"/>
    </location>
</feature>
<dbReference type="InterPro" id="IPR028082">
    <property type="entry name" value="Peripla_BP_I"/>
</dbReference>
<dbReference type="InterPro" id="IPR020568">
    <property type="entry name" value="Ribosomal_Su5_D2-typ_SF"/>
</dbReference>
<comment type="subcellular location">
    <subcellularLocation>
        <location evidence="1">Membrane</location>
        <topology evidence="1">Multi-pass membrane protein</topology>
    </subcellularLocation>
</comment>
<evidence type="ECO:0000259" key="16">
    <source>
        <dbReference type="SMART" id="SM00079"/>
    </source>
</evidence>
<evidence type="ECO:0000256" key="7">
    <source>
        <dbReference type="ARBA" id="ARBA00023065"/>
    </source>
</evidence>
<keyword evidence="6 13" id="KW-1133">Transmembrane helix</keyword>
<dbReference type="SMART" id="SM00062">
    <property type="entry name" value="PBPb"/>
    <property type="match status" value="1"/>
</dbReference>
<keyword evidence="10" id="KW-0325">Glycoprotein</keyword>
<evidence type="ECO:0000256" key="12">
    <source>
        <dbReference type="ARBA" id="ARBA00023303"/>
    </source>
</evidence>
<feature type="domain" description="Solute-binding protein family 3/N-terminal" evidence="15">
    <location>
        <begin position="603"/>
        <end position="812"/>
    </location>
</feature>
<keyword evidence="11" id="KW-1071">Ligand-gated ion channel</keyword>
<evidence type="ECO:0000313" key="17">
    <source>
        <dbReference type="EMBL" id="OMO59101.1"/>
    </source>
</evidence>
<evidence type="ECO:0000256" key="10">
    <source>
        <dbReference type="ARBA" id="ARBA00023180"/>
    </source>
</evidence>
<sequence length="1122" mass="123092">MAAISITMNLVLLLSTSILFMGVFSEKVSKPEVVNVGAIFSFNTINGKVSKIAMKAAEDDINADPSVLGGRKLSITLHDSNFSSFLGIIGALQFMETDTVAIIGPQTAVMAHVLSHLANELHVPLLSFTALDPSLSPLQYPFFVQTAPSDLFQMTAIADMISYYGWAEVVALYTDDDQSRNGIITLGDKLSERRCRISYKAALRPDPTATRSDVMAELVKIQMMESRVIVLHTFTKTGLLVFEVAKSLGMMEKQYVWIASSWLSTVLDSNSSLKSETPDSILGALTLRPHTPDSKRKRNFISRWNQLSNGSIGFNPYALYAYDTVWMIARSVKLFFDQGGTISFSNDTKLNGLGGRTLNLSALNIFDGGQQLLQNILNTNMTGLTGPVLFNQERSLLNPSYDIINVVQTGYRQIGYWSNHSHLSIVPPETLYGQKPNLSSSNQYLDSVVWPGGETKRPRGWVFPNNGRELRIGVPRRVSYRNIVLLGNGTDRGHMVQGYCIDVFLAAIRFLPYAVPYRFIPFGDGHKNPSYYELVSKINSGVFDGVVGDIAIVTNRTKIVDFTQPYIESGLVVVAPVKKISSSAWSFSRPFTPPMWAVTAAFFLIVGAVVWVLEHRINDEFRGPPKQQIVTILWFSFSTMFFAHRENTVSTLGRLILIIWLFVVLIINSSYTASLTSILTVQQLSSPIKGIESLVSSGESIGFQVGSFAENYLMEELNIPKSRLVPLGSPEEYTLALESKRVAAIIDERPYVDLFLSDHCEFSIRGQEFTKSGWGFAFPRDSPLAIDMSTAILSLSENGELQKIHDKWLSRKACRSDDFDGDVEQLDLPSFWGLFLIIGIACFLALLVYFFLMFRQFKRRHSEEKDSASPGSSRSARVQTFLSFADGKTFAPATVANLGPGFDFLGAAVDGLGDFVSLSVDSSVRPGHVSISEISGCSKLSTNPLYNCAGIAAIATMKMLNIRSFGLSLKLEKGLPLGSGLVSPEFEAPTKKMRAALPAEIGMPHHIWNCSQAGALVAAILEGNVPALGKAMSSDRIVEPRRAPLIPGMERVKKAAIEAGAFGCTISGAGPTAVAVIDNEEKGKEIGQKMVEAFLQQGNLKAVAMVKRLDRVGARLIDSVTR</sequence>
<feature type="transmembrane region" description="Helical" evidence="13">
    <location>
        <begin position="831"/>
        <end position="852"/>
    </location>
</feature>
<evidence type="ECO:0000256" key="9">
    <source>
        <dbReference type="ARBA" id="ARBA00023170"/>
    </source>
</evidence>
<dbReference type="OrthoDB" id="5984008at2759"/>
<organism evidence="17 18">
    <name type="scientific">Corchorus olitorius</name>
    <dbReference type="NCBI Taxonomy" id="93759"/>
    <lineage>
        <taxon>Eukaryota</taxon>
        <taxon>Viridiplantae</taxon>
        <taxon>Streptophyta</taxon>
        <taxon>Embryophyta</taxon>
        <taxon>Tracheophyta</taxon>
        <taxon>Spermatophyta</taxon>
        <taxon>Magnoliopsida</taxon>
        <taxon>eudicotyledons</taxon>
        <taxon>Gunneridae</taxon>
        <taxon>Pentapetalae</taxon>
        <taxon>rosids</taxon>
        <taxon>malvids</taxon>
        <taxon>Malvales</taxon>
        <taxon>Malvaceae</taxon>
        <taxon>Grewioideae</taxon>
        <taxon>Apeibeae</taxon>
        <taxon>Corchorus</taxon>
    </lineage>
</organism>
<dbReference type="SUPFAM" id="SSF53822">
    <property type="entry name" value="Periplasmic binding protein-like I"/>
    <property type="match status" value="1"/>
</dbReference>
<comment type="caution">
    <text evidence="17">The sequence shown here is derived from an EMBL/GenBank/DDBJ whole genome shotgun (WGS) entry which is preliminary data.</text>
</comment>
<feature type="signal peptide" evidence="14">
    <location>
        <begin position="1"/>
        <end position="25"/>
    </location>
</feature>
<dbReference type="PANTHER" id="PTHR18966">
    <property type="entry name" value="IONOTROPIC GLUTAMATE RECEPTOR"/>
    <property type="match status" value="1"/>
</dbReference>
<name>A0A1R3GLZ8_9ROSI</name>